<feature type="compositionally biased region" description="Low complexity" evidence="1">
    <location>
        <begin position="590"/>
        <end position="602"/>
    </location>
</feature>
<accession>A0A5A8E0W3</accession>
<feature type="compositionally biased region" description="Polar residues" evidence="1">
    <location>
        <begin position="483"/>
        <end position="513"/>
    </location>
</feature>
<sequence length="665" mass="69189">MSWVRRLKAKCRDLQAAQHKEDAEVEHEIDSHPLEPQLSAQVVEMMRMEESASRAGSVARRRQLTSRIDSQIASECRAALNYIVDLHTKQRKDVWARHAAERSKLRRSVARHAAKHGAADAVAGAEALRAVPSKGSSARFSDAEAQALREASANWLKSERYSLLTAFRQQVRRVQTEWSDHVQQLRDEYSREYRIVTGSDPPASDFEGIAGSEVASGERNWLSKAKQETLIHTAPVLAPDARSSRIAGTGSSAAGVRDRFFEAVAGVVRQQEDAVRWILRQCRRMLAQAAAQERERLAVAMHRDSVDREWAAITLAVEAAQQFENAQAEAALAGASSPGGARSPASSRGDASPTVAIFSSAPPGGRGRYAADRPRPSGTVASSAPAFLSQSSASSTCSGTHGGASELSASGAGADASSPVPGAGPPHDPSGSRQPSAGGPSPPRHPRLGDTHRGFSRSAGRIGDGLGSIPEAGRTAVPARAPSNGSAASTSSQPDAAASMGSSATPVSSQVQQGHAFHRGSSRAATRARAETVSDLRSSTSTPGSRTRGSSVSSLSPSRRSTPGSGMRSAAFTTLTGNPPRRGTPTRSEAAAIAAAAAATTALGGGSPSAGRFNSDKPASGSRALYRVGSSGSGASLRRSGKLGLSASSPSSGRHATASQLMSRS</sequence>
<feature type="compositionally biased region" description="Low complexity" evidence="1">
    <location>
        <begin position="537"/>
        <end position="569"/>
    </location>
</feature>
<feature type="compositionally biased region" description="Low complexity" evidence="1">
    <location>
        <begin position="629"/>
        <end position="649"/>
    </location>
</feature>
<feature type="compositionally biased region" description="Low complexity" evidence="1">
    <location>
        <begin position="381"/>
        <end position="421"/>
    </location>
</feature>
<reference evidence="4 5" key="1">
    <citation type="submission" date="2019-07" db="EMBL/GenBank/DDBJ databases">
        <title>Genomes of Cafeteria roenbergensis.</title>
        <authorList>
            <person name="Fischer M.G."/>
            <person name="Hackl T."/>
            <person name="Roman M."/>
        </authorList>
    </citation>
    <scope>NUCLEOTIDE SEQUENCE [LARGE SCALE GENOMIC DNA]</scope>
    <source>
        <strain evidence="2 5">Cflag</strain>
        <strain evidence="3 4">RCC970-E3</strain>
    </source>
</reference>
<comment type="caution">
    <text evidence="3">The sequence shown here is derived from an EMBL/GenBank/DDBJ whole genome shotgun (WGS) entry which is preliminary data.</text>
</comment>
<dbReference type="Proteomes" id="UP000325113">
    <property type="component" value="Unassembled WGS sequence"/>
</dbReference>
<feature type="compositionally biased region" description="Polar residues" evidence="1">
    <location>
        <begin position="650"/>
        <end position="665"/>
    </location>
</feature>
<name>A0A5A8E0W3_CAFRO</name>
<dbReference type="EMBL" id="VLTL01000008">
    <property type="protein sequence ID" value="KAA0171129.1"/>
    <property type="molecule type" value="Genomic_DNA"/>
</dbReference>
<dbReference type="AlphaFoldDB" id="A0A5A8E0W3"/>
<evidence type="ECO:0000256" key="1">
    <source>
        <dbReference type="SAM" id="MobiDB-lite"/>
    </source>
</evidence>
<feature type="compositionally biased region" description="Low complexity" evidence="1">
    <location>
        <begin position="334"/>
        <end position="353"/>
    </location>
</feature>
<evidence type="ECO:0000313" key="2">
    <source>
        <dbReference type="EMBL" id="KAA0168590.1"/>
    </source>
</evidence>
<gene>
    <name evidence="3" type="ORF">FNF28_00896</name>
    <name evidence="2" type="ORF">FNF31_00470</name>
</gene>
<evidence type="ECO:0000313" key="3">
    <source>
        <dbReference type="EMBL" id="KAA0171129.1"/>
    </source>
</evidence>
<dbReference type="Proteomes" id="UP000324907">
    <property type="component" value="Unassembled WGS sequence"/>
</dbReference>
<evidence type="ECO:0000313" key="4">
    <source>
        <dbReference type="Proteomes" id="UP000324907"/>
    </source>
</evidence>
<proteinExistence type="predicted"/>
<protein>
    <submittedName>
        <fullName evidence="3">Uncharacterized protein</fullName>
    </submittedName>
</protein>
<feature type="region of interest" description="Disordered" evidence="1">
    <location>
        <begin position="334"/>
        <end position="665"/>
    </location>
</feature>
<organism evidence="3 4">
    <name type="scientific">Cafeteria roenbergensis</name>
    <name type="common">Marine flagellate</name>
    <dbReference type="NCBI Taxonomy" id="33653"/>
    <lineage>
        <taxon>Eukaryota</taxon>
        <taxon>Sar</taxon>
        <taxon>Stramenopiles</taxon>
        <taxon>Bigyra</taxon>
        <taxon>Opalozoa</taxon>
        <taxon>Bicosoecida</taxon>
        <taxon>Cafeteriaceae</taxon>
        <taxon>Cafeteria</taxon>
    </lineage>
</organism>
<dbReference type="EMBL" id="VLTM01000002">
    <property type="protein sequence ID" value="KAA0168590.1"/>
    <property type="molecule type" value="Genomic_DNA"/>
</dbReference>
<evidence type="ECO:0000313" key="5">
    <source>
        <dbReference type="Proteomes" id="UP000325113"/>
    </source>
</evidence>